<feature type="transmembrane region" description="Helical" evidence="1">
    <location>
        <begin position="285"/>
        <end position="308"/>
    </location>
</feature>
<accession>A0A0G4F5D9</accession>
<name>A0A0G4F5D9_VITBC</name>
<evidence type="ECO:0000256" key="1">
    <source>
        <dbReference type="SAM" id="Phobius"/>
    </source>
</evidence>
<reference evidence="3 4" key="1">
    <citation type="submission" date="2014-11" db="EMBL/GenBank/DDBJ databases">
        <authorList>
            <person name="Zhu J."/>
            <person name="Qi W."/>
            <person name="Song R."/>
        </authorList>
    </citation>
    <scope>NUCLEOTIDE SEQUENCE [LARGE SCALE GENOMIC DNA]</scope>
</reference>
<keyword evidence="1" id="KW-0472">Membrane</keyword>
<proteinExistence type="predicted"/>
<protein>
    <recommendedName>
        <fullName evidence="2">RGS domain-containing protein</fullName>
    </recommendedName>
</protein>
<dbReference type="PROSITE" id="PS50132">
    <property type="entry name" value="RGS"/>
    <property type="match status" value="1"/>
</dbReference>
<dbReference type="EMBL" id="CDMY01000376">
    <property type="protein sequence ID" value="CEM07552.1"/>
    <property type="molecule type" value="Genomic_DNA"/>
</dbReference>
<dbReference type="AlphaFoldDB" id="A0A0G4F5D9"/>
<evidence type="ECO:0000313" key="3">
    <source>
        <dbReference type="EMBL" id="CEM07552.1"/>
    </source>
</evidence>
<feature type="transmembrane region" description="Helical" evidence="1">
    <location>
        <begin position="42"/>
        <end position="65"/>
    </location>
</feature>
<organism evidence="3 4">
    <name type="scientific">Vitrella brassicaformis (strain CCMP3155)</name>
    <dbReference type="NCBI Taxonomy" id="1169540"/>
    <lineage>
        <taxon>Eukaryota</taxon>
        <taxon>Sar</taxon>
        <taxon>Alveolata</taxon>
        <taxon>Colpodellida</taxon>
        <taxon>Vitrellaceae</taxon>
        <taxon>Vitrella</taxon>
    </lineage>
</organism>
<evidence type="ECO:0000313" key="4">
    <source>
        <dbReference type="Proteomes" id="UP000041254"/>
    </source>
</evidence>
<keyword evidence="1" id="KW-0812">Transmembrane</keyword>
<dbReference type="SUPFAM" id="SSF48097">
    <property type="entry name" value="Regulator of G-protein signaling, RGS"/>
    <property type="match status" value="1"/>
</dbReference>
<keyword evidence="1" id="KW-1133">Transmembrane helix</keyword>
<dbReference type="Proteomes" id="UP000041254">
    <property type="component" value="Unassembled WGS sequence"/>
</dbReference>
<feature type="transmembrane region" description="Helical" evidence="1">
    <location>
        <begin position="12"/>
        <end position="30"/>
    </location>
</feature>
<feature type="transmembrane region" description="Helical" evidence="1">
    <location>
        <begin position="221"/>
        <end position="242"/>
    </location>
</feature>
<feature type="transmembrane region" description="Helical" evidence="1">
    <location>
        <begin position="181"/>
        <end position="201"/>
    </location>
</feature>
<feature type="domain" description="RGS" evidence="2">
    <location>
        <begin position="330"/>
        <end position="371"/>
    </location>
</feature>
<evidence type="ECO:0000259" key="2">
    <source>
        <dbReference type="PROSITE" id="PS50132"/>
    </source>
</evidence>
<feature type="transmembrane region" description="Helical" evidence="1">
    <location>
        <begin position="77"/>
        <end position="97"/>
    </location>
</feature>
<sequence>MGLSFCQWVSLGTWMLVLLLYLLSAMLFIHRRKQQPVKSRSPILVMFSTLGGFLLATWAIIEYAIANTPLADDGWVVFTQNTLLTLGHPLFFLPYFLRCYRLAFVFRNVKQRANGERGQREREVVSAYQPPAAPLSDGSVATNDGTGHVNTPSHVTEAFLPSFAADDLFARRFRRATERRLIVILLLSLCLFLALFFMIFLMSTPPTAPVPVPHGHMWADWLWIAVHVIEVVAMLIGVCIVRRIQDEFSIQWEMVGVLSVSLVAGGVVCALYYDPWGGRRDRTAVEWGIFLAAVIGRSVTCLGLSAVWPAWQSIRAPPVLTWSSSVSAERLEAVLLDPLCLEFFGRFLRRSPDLDEHALYFWMGVENLRTSLKPPFPLHSPSYTLPPHPHSTAPYTPSPYSASSSQPASLARLTPPTCGPASLEAVQTCEWLWGTYLCEEPTYRLAFAPDGGWVWEDGGGGEGRTYMDFCRNLEAPQRAALQYLEHSCFLLFRNSPEYQELQVQINRQNTLRQRLVVADMI</sequence>
<keyword evidence="4" id="KW-1185">Reference proteome</keyword>
<dbReference type="InParanoid" id="A0A0G4F5D9"/>
<dbReference type="VEuPathDB" id="CryptoDB:Vbra_14470"/>
<gene>
    <name evidence="3" type="ORF">Vbra_14470</name>
</gene>
<dbReference type="InterPro" id="IPR036305">
    <property type="entry name" value="RGS_sf"/>
</dbReference>
<feature type="transmembrane region" description="Helical" evidence="1">
    <location>
        <begin position="254"/>
        <end position="273"/>
    </location>
</feature>
<dbReference type="InterPro" id="IPR016137">
    <property type="entry name" value="RGS"/>
</dbReference>